<accession>A0AA41L2H5</accession>
<dbReference type="EMBL" id="JAHTGR010000002">
    <property type="protein sequence ID" value="MBV6320319.1"/>
    <property type="molecule type" value="Genomic_DNA"/>
</dbReference>
<protein>
    <recommendedName>
        <fullName evidence="6">Carboxypeptidase regulatory-like domain-containing protein</fullName>
    </recommendedName>
</protein>
<evidence type="ECO:0000256" key="1">
    <source>
        <dbReference type="SAM" id="SignalP"/>
    </source>
</evidence>
<dbReference type="AlphaFoldDB" id="A0AA41L2H5"/>
<evidence type="ECO:0000313" key="4">
    <source>
        <dbReference type="Proteomes" id="UP001155901"/>
    </source>
</evidence>
<keyword evidence="5" id="KW-1185">Reference proteome</keyword>
<dbReference type="PROSITE" id="PS51257">
    <property type="entry name" value="PROKAR_LIPOPROTEIN"/>
    <property type="match status" value="1"/>
</dbReference>
<keyword evidence="1" id="KW-0732">Signal</keyword>
<evidence type="ECO:0008006" key="6">
    <source>
        <dbReference type="Google" id="ProtNLM"/>
    </source>
</evidence>
<dbReference type="Proteomes" id="UP001155901">
    <property type="component" value="Unassembled WGS sequence"/>
</dbReference>
<dbReference type="Proteomes" id="UP001162889">
    <property type="component" value="Unassembled WGS sequence"/>
</dbReference>
<comment type="caution">
    <text evidence="2">The sequence shown here is derived from an EMBL/GenBank/DDBJ whole genome shotgun (WGS) entry which is preliminary data.</text>
</comment>
<dbReference type="EMBL" id="JALJZU010000012">
    <property type="protein sequence ID" value="MCP2011767.1"/>
    <property type="molecule type" value="Genomic_DNA"/>
</dbReference>
<reference evidence="3" key="2">
    <citation type="submission" date="2022-03" db="EMBL/GenBank/DDBJ databases">
        <title>Genome Encyclopedia of Bacteria and Archaea VI: Functional Genomics of Type Strains.</title>
        <authorList>
            <person name="Whitman W."/>
        </authorList>
    </citation>
    <scope>NUCLEOTIDE SEQUENCE</scope>
    <source>
        <strain evidence="3">HSC-15S17</strain>
    </source>
</reference>
<name>A0AA41L2H5_9BURK</name>
<evidence type="ECO:0000313" key="2">
    <source>
        <dbReference type="EMBL" id="MBV6320319.1"/>
    </source>
</evidence>
<sequence>MTKLALACALASTLAACGGGGGGNTSAPDAGPVVAQSRTISGVAANGLIKDGIVSVYAYDAGGNRSAAPVATARTSKTDGSYSVNLGNRTGLFTVEVGADAGTTMEDEYSGAITMPATMTMRGLVQLDGGNTSATSHVTPFTDMLVTAAMSAGTANSLTTANVASAQTEVTKILGFNPLTTKPLNANSDAAASTTDTSEKLQSLALAAISQIAHASGMGCAGTPGEKVKCAVNATTGTARMKDGAVSIGGGAKTALLAALTAVANDATVNKTTMKTLDGQRLFSDVPVNTPAPTPTPTPATPVADTKALFASLRTNLQAWSDASQDGGGLRNSLNALKADFDTALSPLDQNLADWIVVSSSGIKLYDDFIQKKSTAFSVKDGHPWAPLGSCTLYKDAAATVAITSRDVTSVTPKSVSCTMSDAIVAGSERKSASSGLYTRVVIGKSITLAPAASGSFAYTTQTQRFSQEYRKDQYGLYDFRNLSGQTPIGSAARGTIGYKMNGDLVATALIDGTMPARTDAVGAVLTDYETWHIKAATTAEAEGITNYAFSGTVSAVKNGTALGTVKLADTSFVRAVVSGDSYRVLEGKLAIDVATANSTVSGILSLSKFDTDKYGNRYQPNYAQFTGSFTNSRAESFNGVITVAVANHKNYDSAAPLSASNFILANVSFKGSLKIVSRPALAVTFAGRTTGYNSAEYNGSYNDGANVIAFEGNSAPPGTVRIASATGVTVTLVDGAKYIDVYKNNSKTALINTSTGMINYIDGSFETLN</sequence>
<organism evidence="2 4">
    <name type="scientific">Duganella violaceipulchra</name>
    <dbReference type="NCBI Taxonomy" id="2849652"/>
    <lineage>
        <taxon>Bacteria</taxon>
        <taxon>Pseudomonadati</taxon>
        <taxon>Pseudomonadota</taxon>
        <taxon>Betaproteobacteria</taxon>
        <taxon>Burkholderiales</taxon>
        <taxon>Oxalobacteraceae</taxon>
        <taxon>Telluria group</taxon>
        <taxon>Duganella</taxon>
    </lineage>
</organism>
<feature type="signal peptide" evidence="1">
    <location>
        <begin position="1"/>
        <end position="18"/>
    </location>
</feature>
<dbReference type="RefSeq" id="WP_217941001.1">
    <property type="nucleotide sequence ID" value="NZ_JAHTGR010000002.1"/>
</dbReference>
<proteinExistence type="predicted"/>
<evidence type="ECO:0000313" key="3">
    <source>
        <dbReference type="EMBL" id="MCP2011767.1"/>
    </source>
</evidence>
<reference evidence="2" key="1">
    <citation type="submission" date="2021-07" db="EMBL/GenBank/DDBJ databases">
        <title>Characterization of violacein-producing bacteria and related species.</title>
        <authorList>
            <person name="Wilson H.S."/>
            <person name="De Leon M.E."/>
        </authorList>
    </citation>
    <scope>NUCLEOTIDE SEQUENCE</scope>
    <source>
        <strain evidence="2">HSC-15S17</strain>
    </source>
</reference>
<feature type="chain" id="PRO_5041355409" description="Carboxypeptidase regulatory-like domain-containing protein" evidence="1">
    <location>
        <begin position="19"/>
        <end position="770"/>
    </location>
</feature>
<gene>
    <name evidence="2" type="ORF">KVP70_05165</name>
    <name evidence="3" type="ORF">L1274_005519</name>
</gene>
<evidence type="ECO:0000313" key="5">
    <source>
        <dbReference type="Proteomes" id="UP001162889"/>
    </source>
</evidence>